<dbReference type="InterPro" id="IPR024064">
    <property type="entry name" value="FdhE-like_sf"/>
</dbReference>
<dbReference type="EMBL" id="CP003221">
    <property type="protein sequence ID" value="EGJ50129.1"/>
    <property type="molecule type" value="Genomic_DNA"/>
</dbReference>
<feature type="domain" description="FdhE central" evidence="2">
    <location>
        <begin position="178"/>
        <end position="213"/>
    </location>
</feature>
<dbReference type="SUPFAM" id="SSF144020">
    <property type="entry name" value="FdhE-like"/>
    <property type="match status" value="1"/>
</dbReference>
<dbReference type="PANTHER" id="PTHR37689:SF1">
    <property type="entry name" value="PROTEIN FDHE"/>
    <property type="match status" value="1"/>
</dbReference>
<dbReference type="GO" id="GO:0051604">
    <property type="term" value="P:protein maturation"/>
    <property type="evidence" value="ECO:0007669"/>
    <property type="project" value="TreeGrafter"/>
</dbReference>
<feature type="domain" description="FdhE C-terminal" evidence="3">
    <location>
        <begin position="216"/>
        <end position="287"/>
    </location>
</feature>
<dbReference type="PANTHER" id="PTHR37689">
    <property type="entry name" value="PROTEIN FDHE"/>
    <property type="match status" value="1"/>
</dbReference>
<dbReference type="GO" id="GO:0005829">
    <property type="term" value="C:cytosol"/>
    <property type="evidence" value="ECO:0007669"/>
    <property type="project" value="TreeGrafter"/>
</dbReference>
<dbReference type="AlphaFoldDB" id="F3Z289"/>
<dbReference type="Gene3D" id="3.90.1670.10">
    <property type="entry name" value="FdhE-like domain"/>
    <property type="match status" value="1"/>
</dbReference>
<evidence type="ECO:0000259" key="2">
    <source>
        <dbReference type="Pfam" id="PF24859"/>
    </source>
</evidence>
<organism evidence="4 5">
    <name type="scientific">Desulfocurvibacter africanus subsp. africanus str. Walvis Bay</name>
    <dbReference type="NCBI Taxonomy" id="690850"/>
    <lineage>
        <taxon>Bacteria</taxon>
        <taxon>Pseudomonadati</taxon>
        <taxon>Thermodesulfobacteriota</taxon>
        <taxon>Desulfovibrionia</taxon>
        <taxon>Desulfovibrionales</taxon>
        <taxon>Desulfovibrionaceae</taxon>
        <taxon>Desulfocurvibacter</taxon>
    </lineage>
</organism>
<dbReference type="InterPro" id="IPR056797">
    <property type="entry name" value="FdhE_central"/>
</dbReference>
<dbReference type="Pfam" id="PF24860">
    <property type="entry name" value="FdhE_C"/>
    <property type="match status" value="1"/>
</dbReference>
<dbReference type="InterPro" id="IPR006452">
    <property type="entry name" value="Formate_DH_accessory"/>
</dbReference>
<dbReference type="KEGG" id="daf:Desaf_1794"/>
<gene>
    <name evidence="4" type="ORF">Desaf_1794</name>
</gene>
<reference evidence="4 5" key="1">
    <citation type="journal article" date="2011" name="J. Bacteriol.">
        <title>Genome sequence of the mercury-methylating and pleomorphic Desulfovibrio africanus Strain Walvis Bay.</title>
        <authorList>
            <person name="Brown S.D."/>
            <person name="Wall J.D."/>
            <person name="Kucken A.M."/>
            <person name="Gilmour C.C."/>
            <person name="Podar M."/>
            <person name="Brandt C.C."/>
            <person name="Teshima H."/>
            <person name="Detter J.C."/>
            <person name="Han C.S."/>
            <person name="Land M.L."/>
            <person name="Lucas S."/>
            <person name="Han J."/>
            <person name="Pennacchio L."/>
            <person name="Nolan M."/>
            <person name="Pitluck S."/>
            <person name="Woyke T."/>
            <person name="Goodwin L."/>
            <person name="Palumbo A.V."/>
            <person name="Elias D.A."/>
        </authorList>
    </citation>
    <scope>NUCLEOTIDE SEQUENCE [LARGE SCALE GENOMIC DNA]</scope>
    <source>
        <strain evidence="4 5">Walvis Bay</strain>
    </source>
</reference>
<sequence>MAFDYDTEKRRLERKLAAVEKKGFLPKELLDMVGRTARLQLEAQREVRVEVPTDLGDAMRAALGAPLLPRAEFACDREQALRLFGELLSVTADAGGALADASAMVRKAVEEDALDPAEALSRFLAGDDAFFQEWGQKTPGAPRLLSFLAQASLTPSLRATAEAVADRAKLNVARNNGHCPICGSLPFIGSLREKEGYRYLSCSFCHSDYRAKRLACAYCGEDNQQHLEYFESADEPGYRVELCHSCKRYVKTADFRNYDRLCVPGLDDLESLALDIRAVEEGYSRPTLSAWGF</sequence>
<protein>
    <submittedName>
        <fullName evidence="4">Formate dehydrogenase accessory protein</fullName>
    </submittedName>
</protein>
<evidence type="ECO:0000256" key="1">
    <source>
        <dbReference type="ARBA" id="ARBA00022490"/>
    </source>
</evidence>
<evidence type="ECO:0000313" key="4">
    <source>
        <dbReference type="EMBL" id="EGJ50129.1"/>
    </source>
</evidence>
<dbReference type="Proteomes" id="UP000007844">
    <property type="component" value="Chromosome"/>
</dbReference>
<dbReference type="CDD" id="cd16341">
    <property type="entry name" value="FdhE"/>
    <property type="match status" value="1"/>
</dbReference>
<name>F3Z289_DESAF</name>
<keyword evidence="5" id="KW-1185">Reference proteome</keyword>
<evidence type="ECO:0000313" key="5">
    <source>
        <dbReference type="Proteomes" id="UP000007844"/>
    </source>
</evidence>
<accession>F3Z289</accession>
<dbReference type="HOGENOM" id="CLU_071015_1_1_7"/>
<dbReference type="STRING" id="690850.Desaf_1794"/>
<dbReference type="InterPro" id="IPR056796">
    <property type="entry name" value="FdhE_C"/>
</dbReference>
<dbReference type="eggNOG" id="COG3058">
    <property type="taxonomic scope" value="Bacteria"/>
</dbReference>
<proteinExistence type="predicted"/>
<evidence type="ECO:0000259" key="3">
    <source>
        <dbReference type="Pfam" id="PF24860"/>
    </source>
</evidence>
<dbReference type="RefSeq" id="WP_014259889.1">
    <property type="nucleotide sequence ID" value="NC_016629.1"/>
</dbReference>
<keyword evidence="1" id="KW-0963">Cytoplasm</keyword>
<dbReference type="GO" id="GO:0008199">
    <property type="term" value="F:ferric iron binding"/>
    <property type="evidence" value="ECO:0007669"/>
    <property type="project" value="TreeGrafter"/>
</dbReference>
<dbReference type="Pfam" id="PF24859">
    <property type="entry name" value="FdhE_central"/>
    <property type="match status" value="1"/>
</dbReference>